<sequence length="259" mass="30107">MKKLFLLITLISAWPSLMAQDCYEDKTIEYLSYDFSEIWLHKTFQGTIGDNNQRIQVRFTAITKLNDSTYQAVGKSKVRSNICDFKGYLQLSKIEIVKTTCDEPYNSYGIITASYSLNEDSTQNHVGQFTGVLQSMFDQAEEGFQQFPGWYSDEGVNVFTGTWQEYGNPAPKYCSWGLQIPPCPRNDLFRHLENEFYLFNNQYINQGWRSYVLAHLNTFIIVPKSFNGDLSAYPKETITFSNEEISQSRAIEEEQWWNH</sequence>
<accession>A0ABS5KEV0</accession>
<organism evidence="2 3">
    <name type="scientific">Carboxylicivirga mesophila</name>
    <dbReference type="NCBI Taxonomy" id="1166478"/>
    <lineage>
        <taxon>Bacteria</taxon>
        <taxon>Pseudomonadati</taxon>
        <taxon>Bacteroidota</taxon>
        <taxon>Bacteroidia</taxon>
        <taxon>Marinilabiliales</taxon>
        <taxon>Marinilabiliaceae</taxon>
        <taxon>Carboxylicivirga</taxon>
    </lineage>
</organism>
<feature type="chain" id="PRO_5046425649" evidence="1">
    <location>
        <begin position="20"/>
        <end position="259"/>
    </location>
</feature>
<name>A0ABS5KEV0_9BACT</name>
<keyword evidence="3" id="KW-1185">Reference proteome</keyword>
<reference evidence="2 3" key="1">
    <citation type="journal article" date="2014" name="Int. J. Syst. Evol. Microbiol.">
        <title>Carboxylicivirga gen. nov. in the family Marinilabiliaceae with two novel species, Carboxylicivirga mesophila sp. nov. and Carboxylicivirga taeanensis sp. nov., and reclassification of Cytophaga fermentans as Saccharicrinis fermentans gen. nov., comb. nov.</title>
        <authorList>
            <person name="Yang S.H."/>
            <person name="Seo H.S."/>
            <person name="Woo J.H."/>
            <person name="Oh H.M."/>
            <person name="Jang H."/>
            <person name="Lee J.H."/>
            <person name="Kim S.J."/>
            <person name="Kwon K.K."/>
        </authorList>
    </citation>
    <scope>NUCLEOTIDE SEQUENCE [LARGE SCALE GENOMIC DNA]</scope>
    <source>
        <strain evidence="2 3">JCM 18290</strain>
    </source>
</reference>
<proteinExistence type="predicted"/>
<dbReference type="Proteomes" id="UP000721861">
    <property type="component" value="Unassembled WGS sequence"/>
</dbReference>
<dbReference type="EMBL" id="JAGUCN010000030">
    <property type="protein sequence ID" value="MBS2213579.1"/>
    <property type="molecule type" value="Genomic_DNA"/>
</dbReference>
<comment type="caution">
    <text evidence="2">The sequence shown here is derived from an EMBL/GenBank/DDBJ whole genome shotgun (WGS) entry which is preliminary data.</text>
</comment>
<gene>
    <name evidence="2" type="ORF">KEM09_19380</name>
</gene>
<protein>
    <submittedName>
        <fullName evidence="2">Uncharacterized protein</fullName>
    </submittedName>
</protein>
<keyword evidence="1" id="KW-0732">Signal</keyword>
<evidence type="ECO:0000313" key="2">
    <source>
        <dbReference type="EMBL" id="MBS2213579.1"/>
    </source>
</evidence>
<evidence type="ECO:0000313" key="3">
    <source>
        <dbReference type="Proteomes" id="UP000721861"/>
    </source>
</evidence>
<feature type="signal peptide" evidence="1">
    <location>
        <begin position="1"/>
        <end position="19"/>
    </location>
</feature>
<evidence type="ECO:0000256" key="1">
    <source>
        <dbReference type="SAM" id="SignalP"/>
    </source>
</evidence>
<dbReference type="RefSeq" id="WP_212230922.1">
    <property type="nucleotide sequence ID" value="NZ_JAGUCN010000030.1"/>
</dbReference>